<dbReference type="GO" id="GO:0016757">
    <property type="term" value="F:glycosyltransferase activity"/>
    <property type="evidence" value="ECO:0007669"/>
    <property type="project" value="UniProtKB-KW"/>
</dbReference>
<dbReference type="AlphaFoldDB" id="A0A5A4U9D7"/>
<dbReference type="CDD" id="cd03801">
    <property type="entry name" value="GT4_PimA-like"/>
    <property type="match status" value="1"/>
</dbReference>
<name>A0A5A4U9D7_ESCAL</name>
<dbReference type="PANTHER" id="PTHR12526:SF629">
    <property type="entry name" value="TEICHURONIC ACID BIOSYNTHESIS GLYCOSYLTRANSFERASE TUAH-RELATED"/>
    <property type="match status" value="1"/>
</dbReference>
<dbReference type="Pfam" id="PF00534">
    <property type="entry name" value="Glycos_transf_1"/>
    <property type="match status" value="1"/>
</dbReference>
<dbReference type="SUPFAM" id="SSF53756">
    <property type="entry name" value="UDP-Glycosyltransferase/glycogen phosphorylase"/>
    <property type="match status" value="1"/>
</dbReference>
<feature type="domain" description="Glycosyl transferase family 1" evidence="3">
    <location>
        <begin position="174"/>
        <end position="323"/>
    </location>
</feature>
<reference evidence="5" key="1">
    <citation type="submission" date="2019-07" db="EMBL/GenBank/DDBJ databases">
        <title>Overview of O-antigen diversity of Escherichia albertii, an emerging enteropathogen; genetic structure, serology, and development of O-genotyping method.</title>
        <authorList>
            <person name="Ooka T."/>
            <person name="Seto K."/>
            <person name="Ogura Y."/>
            <person name="Iguchi A."/>
            <person name="Imura N."/>
            <person name="Honda M."/>
            <person name="Etoh Y."/>
            <person name="Ikeda T."/>
            <person name="Sugitani W."/>
            <person name="Konno T."/>
            <person name="Kawano K."/>
            <person name="Kudo Y."/>
            <person name="Murakami K."/>
            <person name="Hayashi T."/>
            <person name="Nishi J."/>
        </authorList>
    </citation>
    <scope>NUCLEOTIDE SEQUENCE</scope>
    <source>
        <strain evidence="5">2012EL-1823B</strain>
    </source>
</reference>
<evidence type="ECO:0000256" key="2">
    <source>
        <dbReference type="ARBA" id="ARBA00022679"/>
    </source>
</evidence>
<dbReference type="RefSeq" id="WP_113650067.1">
    <property type="nucleotide sequence ID" value="NZ_CP030783.2"/>
</dbReference>
<evidence type="ECO:0000256" key="1">
    <source>
        <dbReference type="ARBA" id="ARBA00022676"/>
    </source>
</evidence>
<accession>A0A5A4U9D7</accession>
<proteinExistence type="predicted"/>
<dbReference type="PANTHER" id="PTHR12526">
    <property type="entry name" value="GLYCOSYLTRANSFERASE"/>
    <property type="match status" value="1"/>
</dbReference>
<feature type="domain" description="Glycosyltransferase subfamily 4-like N-terminal" evidence="4">
    <location>
        <begin position="64"/>
        <end position="161"/>
    </location>
</feature>
<evidence type="ECO:0000259" key="4">
    <source>
        <dbReference type="Pfam" id="PF13439"/>
    </source>
</evidence>
<dbReference type="EMBL" id="LC494351">
    <property type="protein sequence ID" value="BBM63068.1"/>
    <property type="molecule type" value="Genomic_DNA"/>
</dbReference>
<dbReference type="GO" id="GO:1901135">
    <property type="term" value="P:carbohydrate derivative metabolic process"/>
    <property type="evidence" value="ECO:0007669"/>
    <property type="project" value="UniProtKB-ARBA"/>
</dbReference>
<keyword evidence="1" id="KW-0328">Glycosyltransferase</keyword>
<organism evidence="5">
    <name type="scientific">Escherichia albertii</name>
    <dbReference type="NCBI Taxonomy" id="208962"/>
    <lineage>
        <taxon>Bacteria</taxon>
        <taxon>Pseudomonadati</taxon>
        <taxon>Pseudomonadota</taxon>
        <taxon>Gammaproteobacteria</taxon>
        <taxon>Enterobacterales</taxon>
        <taxon>Enterobacteriaceae</taxon>
        <taxon>Escherichia</taxon>
    </lineage>
</organism>
<evidence type="ECO:0000313" key="5">
    <source>
        <dbReference type="EMBL" id="BBM63068.1"/>
    </source>
</evidence>
<dbReference type="InterPro" id="IPR001296">
    <property type="entry name" value="Glyco_trans_1"/>
</dbReference>
<evidence type="ECO:0000259" key="3">
    <source>
        <dbReference type="Pfam" id="PF00534"/>
    </source>
</evidence>
<keyword evidence="2 5" id="KW-0808">Transferase</keyword>
<gene>
    <name evidence="5" type="primary">wekI</name>
</gene>
<sequence length="352" mass="41591">MRLCFILPSLSKKGPNIVAYDIINELIKRNDVEKVDVYYFNDNNEGALLKFKVDIFKISFFHKIDFKKYDVVHCHMLKPDLYVFYHKCLNRWRFKSITTLHQLDYYNLQYDYKSKWKALVYSLLWRITLSCHNRIVCVSPSMINFYKKRLINRNILSVSNGRPLDNHIKRKYKNLRELKEKTVIGSLCGLNPRKGLEQILYAMVNHKNIYFRIAGEGGEKDNLIRLAKKLKVYNRVDFVGFVDERIKFLDTIDIFVLPSRAEGFPLALLEAMRFGLPCIASDIDVIRESFDSNIILQFKLDNIPDLENKIDAVIKSYDFYAKAAYRCFIQKYTAQIMVNGYMNLYKEILNEK</sequence>
<protein>
    <submittedName>
        <fullName evidence="5">Glycosyltransferase family 4 protein</fullName>
    </submittedName>
</protein>
<dbReference type="InterPro" id="IPR028098">
    <property type="entry name" value="Glyco_trans_4-like_N"/>
</dbReference>
<dbReference type="Gene3D" id="3.40.50.2000">
    <property type="entry name" value="Glycogen Phosphorylase B"/>
    <property type="match status" value="2"/>
</dbReference>
<dbReference type="Pfam" id="PF13439">
    <property type="entry name" value="Glyco_transf_4"/>
    <property type="match status" value="1"/>
</dbReference>